<evidence type="ECO:0000256" key="2">
    <source>
        <dbReference type="SAM" id="SignalP"/>
    </source>
</evidence>
<feature type="chain" id="PRO_5047538594" description="Blue (type 1) copper domain-containing protein" evidence="2">
    <location>
        <begin position="27"/>
        <end position="172"/>
    </location>
</feature>
<dbReference type="PROSITE" id="PS00079">
    <property type="entry name" value="MULTICOPPER_OXIDASE1"/>
    <property type="match status" value="1"/>
</dbReference>
<evidence type="ECO:0000256" key="1">
    <source>
        <dbReference type="ARBA" id="ARBA00022723"/>
    </source>
</evidence>
<dbReference type="SUPFAM" id="SSF49503">
    <property type="entry name" value="Cupredoxins"/>
    <property type="match status" value="1"/>
</dbReference>
<dbReference type="InterPro" id="IPR008972">
    <property type="entry name" value="Cupredoxin"/>
</dbReference>
<reference evidence="4" key="1">
    <citation type="journal article" date="2019" name="Int. J. Syst. Evol. Microbiol.">
        <title>The Global Catalogue of Microorganisms (GCM) 10K type strain sequencing project: providing services to taxonomists for standard genome sequencing and annotation.</title>
        <authorList>
            <consortium name="The Broad Institute Genomics Platform"/>
            <consortium name="The Broad Institute Genome Sequencing Center for Infectious Disease"/>
            <person name="Wu L."/>
            <person name="Ma J."/>
        </authorList>
    </citation>
    <scope>NUCLEOTIDE SEQUENCE [LARGE SCALE GENOMIC DNA]</scope>
    <source>
        <strain evidence="4">KCTC 62192</strain>
    </source>
</reference>
<keyword evidence="1" id="KW-0479">Metal-binding</keyword>
<dbReference type="InterPro" id="IPR006311">
    <property type="entry name" value="TAT_signal"/>
</dbReference>
<feature type="signal peptide" evidence="2">
    <location>
        <begin position="1"/>
        <end position="26"/>
    </location>
</feature>
<evidence type="ECO:0000313" key="3">
    <source>
        <dbReference type="EMBL" id="MFC2967506.1"/>
    </source>
</evidence>
<organism evidence="3 4">
    <name type="scientific">Acidimangrovimonas pyrenivorans</name>
    <dbReference type="NCBI Taxonomy" id="2030798"/>
    <lineage>
        <taxon>Bacteria</taxon>
        <taxon>Pseudomonadati</taxon>
        <taxon>Pseudomonadota</taxon>
        <taxon>Alphaproteobacteria</taxon>
        <taxon>Rhodobacterales</taxon>
        <taxon>Paracoccaceae</taxon>
        <taxon>Acidimangrovimonas</taxon>
    </lineage>
</organism>
<gene>
    <name evidence="3" type="ORF">ACFOES_05315</name>
</gene>
<keyword evidence="4" id="KW-1185">Reference proteome</keyword>
<evidence type="ECO:0008006" key="5">
    <source>
        <dbReference type="Google" id="ProtNLM"/>
    </source>
</evidence>
<accession>A0ABV7AEN5</accession>
<name>A0ABV7AEN5_9RHOB</name>
<comment type="caution">
    <text evidence="3">The sequence shown here is derived from an EMBL/GenBank/DDBJ whole genome shotgun (WGS) entry which is preliminary data.</text>
</comment>
<sequence length="172" mass="18393">MTLTRRSALLLAAAALPALSLTPALAASGEVVHVSLWDKGDNAMDKLGEEPPMGFNMIGAAKHDKLATMGVTATPDAIKAGKITFEVTNNSKDTVHEMIVAPIKSKDEVLPYNKEEMRVEEEKAGHLGEVSELDPGASGALTLTLKPGEYILYCNIPGHYVMGMWTLFTVKG</sequence>
<dbReference type="PROSITE" id="PS51318">
    <property type="entry name" value="TAT"/>
    <property type="match status" value="1"/>
</dbReference>
<dbReference type="EMBL" id="JBHRSK010000004">
    <property type="protein sequence ID" value="MFC2967506.1"/>
    <property type="molecule type" value="Genomic_DNA"/>
</dbReference>
<evidence type="ECO:0000313" key="4">
    <source>
        <dbReference type="Proteomes" id="UP001595443"/>
    </source>
</evidence>
<dbReference type="RefSeq" id="WP_377832150.1">
    <property type="nucleotide sequence ID" value="NZ_JBHRSK010000004.1"/>
</dbReference>
<keyword evidence="2" id="KW-0732">Signal</keyword>
<proteinExistence type="predicted"/>
<dbReference type="Proteomes" id="UP001595443">
    <property type="component" value="Unassembled WGS sequence"/>
</dbReference>
<dbReference type="Gene3D" id="2.60.40.420">
    <property type="entry name" value="Cupredoxins - blue copper proteins"/>
    <property type="match status" value="1"/>
</dbReference>
<dbReference type="InterPro" id="IPR033138">
    <property type="entry name" value="Cu_oxidase_CS"/>
</dbReference>
<protein>
    <recommendedName>
        <fullName evidence="5">Blue (type 1) copper domain-containing protein</fullName>
    </recommendedName>
</protein>